<organism evidence="2 3">
    <name type="scientific">Anaerobutyricum hallii</name>
    <dbReference type="NCBI Taxonomy" id="39488"/>
    <lineage>
        <taxon>Bacteria</taxon>
        <taxon>Bacillati</taxon>
        <taxon>Bacillota</taxon>
        <taxon>Clostridia</taxon>
        <taxon>Lachnospirales</taxon>
        <taxon>Lachnospiraceae</taxon>
        <taxon>Anaerobutyricum</taxon>
    </lineage>
</organism>
<dbReference type="SUPFAM" id="SSF47413">
    <property type="entry name" value="lambda repressor-like DNA-binding domains"/>
    <property type="match status" value="1"/>
</dbReference>
<dbReference type="InterPro" id="IPR001387">
    <property type="entry name" value="Cro/C1-type_HTH"/>
</dbReference>
<dbReference type="OrthoDB" id="2056359at2"/>
<protein>
    <submittedName>
        <fullName evidence="2">RapGH repressor</fullName>
    </submittedName>
</protein>
<accession>A0A173TXY9</accession>
<reference evidence="2 3" key="1">
    <citation type="submission" date="2015-09" db="EMBL/GenBank/DDBJ databases">
        <authorList>
            <consortium name="Pathogen Informatics"/>
        </authorList>
    </citation>
    <scope>NUCLEOTIDE SEQUENCE [LARGE SCALE GENOMIC DNA]</scope>
    <source>
        <strain evidence="2 3">2789STDY5834966</strain>
    </source>
</reference>
<dbReference type="EMBL" id="CYYC01000025">
    <property type="protein sequence ID" value="CUN07683.1"/>
    <property type="molecule type" value="Genomic_DNA"/>
</dbReference>
<evidence type="ECO:0000313" key="3">
    <source>
        <dbReference type="Proteomes" id="UP000095390"/>
    </source>
</evidence>
<gene>
    <name evidence="2" type="primary">rghR</name>
    <name evidence="2" type="ORF">ERS852578_02037</name>
</gene>
<dbReference type="InterPro" id="IPR010982">
    <property type="entry name" value="Lambda_DNA-bd_dom_sf"/>
</dbReference>
<dbReference type="Proteomes" id="UP000095390">
    <property type="component" value="Unassembled WGS sequence"/>
</dbReference>
<dbReference type="CDD" id="cd00093">
    <property type="entry name" value="HTH_XRE"/>
    <property type="match status" value="1"/>
</dbReference>
<evidence type="ECO:0000259" key="1">
    <source>
        <dbReference type="PROSITE" id="PS50943"/>
    </source>
</evidence>
<dbReference type="AlphaFoldDB" id="A0A173TXY9"/>
<feature type="domain" description="HTH cro/C1-type" evidence="1">
    <location>
        <begin position="8"/>
        <end position="63"/>
    </location>
</feature>
<dbReference type="PROSITE" id="PS50943">
    <property type="entry name" value="HTH_CROC1"/>
    <property type="match status" value="1"/>
</dbReference>
<dbReference type="RefSeq" id="WP_055183022.1">
    <property type="nucleotide sequence ID" value="NZ_CYYC01000025.1"/>
</dbReference>
<evidence type="ECO:0000313" key="2">
    <source>
        <dbReference type="EMBL" id="CUN07683.1"/>
    </source>
</evidence>
<sequence>MSDLGNYIKEKRIQAGLSYKELSIMTGISDTSLQRMETGKTGMPRWENLCSIAKALGFHPFEIMQTAGYITEEDINPIHRLKYLDQLNDDDMIQLQEYINFLLFKKTENEPKKGKV</sequence>
<dbReference type="GO" id="GO:0003677">
    <property type="term" value="F:DNA binding"/>
    <property type="evidence" value="ECO:0007669"/>
    <property type="project" value="InterPro"/>
</dbReference>
<name>A0A173TXY9_9FIRM</name>
<dbReference type="SMART" id="SM00530">
    <property type="entry name" value="HTH_XRE"/>
    <property type="match status" value="1"/>
</dbReference>
<proteinExistence type="predicted"/>
<dbReference type="Gene3D" id="1.10.260.40">
    <property type="entry name" value="lambda repressor-like DNA-binding domains"/>
    <property type="match status" value="1"/>
</dbReference>
<dbReference type="Pfam" id="PF13560">
    <property type="entry name" value="HTH_31"/>
    <property type="match status" value="1"/>
</dbReference>